<dbReference type="AlphaFoldDB" id="A0A419HXP4"/>
<feature type="non-terminal residue" evidence="1">
    <location>
        <position position="1"/>
    </location>
</feature>
<dbReference type="EMBL" id="QZFV01000105">
    <property type="protein sequence ID" value="RJQ81922.1"/>
    <property type="molecule type" value="Genomic_DNA"/>
</dbReference>
<organism evidence="1 2">
    <name type="scientific">Amycolatopsis panacis</name>
    <dbReference type="NCBI Taxonomy" id="2340917"/>
    <lineage>
        <taxon>Bacteria</taxon>
        <taxon>Bacillati</taxon>
        <taxon>Actinomycetota</taxon>
        <taxon>Actinomycetes</taxon>
        <taxon>Pseudonocardiales</taxon>
        <taxon>Pseudonocardiaceae</taxon>
        <taxon>Amycolatopsis</taxon>
    </lineage>
</organism>
<proteinExistence type="predicted"/>
<accession>A0A419HXP4</accession>
<evidence type="ECO:0000313" key="2">
    <source>
        <dbReference type="Proteomes" id="UP000285112"/>
    </source>
</evidence>
<gene>
    <name evidence="1" type="ORF">D5S19_22730</name>
</gene>
<dbReference type="Proteomes" id="UP000285112">
    <property type="component" value="Unassembled WGS sequence"/>
</dbReference>
<dbReference type="RefSeq" id="WP_233574093.1">
    <property type="nucleotide sequence ID" value="NZ_QZFV01000105.1"/>
</dbReference>
<evidence type="ECO:0000313" key="1">
    <source>
        <dbReference type="EMBL" id="RJQ81922.1"/>
    </source>
</evidence>
<name>A0A419HXP4_9PSEU</name>
<comment type="caution">
    <text evidence="1">The sequence shown here is derived from an EMBL/GenBank/DDBJ whole genome shotgun (WGS) entry which is preliminary data.</text>
</comment>
<sequence>FRAAPLQPPTTSGDLQRSWHTGFYQERVVLLQLIHLAAQALQFGPLGRLQGLVPVDLGRVDPASFVFDPLEGNPLLPEPAPSNRSVKQPTASLTSADEVAELSANVIASMTILAMLVEG</sequence>
<protein>
    <submittedName>
        <fullName evidence="1">Uncharacterized protein</fullName>
    </submittedName>
</protein>
<keyword evidence="2" id="KW-1185">Reference proteome</keyword>
<reference evidence="1 2" key="1">
    <citation type="submission" date="2018-09" db="EMBL/GenBank/DDBJ databases">
        <title>YIM PH 21725 draft genome.</title>
        <authorList>
            <person name="Miao C."/>
        </authorList>
    </citation>
    <scope>NUCLEOTIDE SEQUENCE [LARGE SCALE GENOMIC DNA]</scope>
    <source>
        <strain evidence="2">YIM PH21725</strain>
    </source>
</reference>